<dbReference type="PIRSF" id="PIRSF018266">
    <property type="entry name" value="FecR"/>
    <property type="match status" value="1"/>
</dbReference>
<accession>A0A4Q9RAL1</accession>
<sequence>MTEMPLPEEIVKAAIDWQLKLDAQGRTDSPELRHWLASDPRHRQAWQRLGSLGQDFSRLPDGQRKVLLDSHAPSPRLRPHGLAGIALAITCGLLLMHRQQPLPSLLADYASGTGQVREIRLEDDSRVLLGPRSWIDIDFNDGQRLVLLRQGQVFIETAKDARPFVVRSVDGSMRALGTVFTVQRDAQGSHLAVSQSAVAAQGRPSGTEVIVRAGESIALRDGELGPVRPGAKGADAWTRGMLQADDQPLEDVLRALAHYRRAPLSLDPALAGLRVSGSFSLHDTDRTLEALASALPIRVISYGGLWTRVVPSAEH</sequence>
<dbReference type="InterPro" id="IPR006860">
    <property type="entry name" value="FecR"/>
</dbReference>
<keyword evidence="4" id="KW-1185">Reference proteome</keyword>
<dbReference type="Gene3D" id="2.60.120.1440">
    <property type="match status" value="1"/>
</dbReference>
<reference evidence="3 4" key="1">
    <citation type="submission" date="2018-06" db="EMBL/GenBank/DDBJ databases">
        <title>Three novel Pseudomonas species isolated from symptomatic oak.</title>
        <authorList>
            <person name="Bueno-Gonzalez V."/>
            <person name="Brady C."/>
        </authorList>
    </citation>
    <scope>NUCLEOTIDE SEQUENCE [LARGE SCALE GENOMIC DNA]</scope>
    <source>
        <strain evidence="3 4">P17C</strain>
    </source>
</reference>
<dbReference type="AlphaFoldDB" id="A0A4Q9RAL1"/>
<dbReference type="InterPro" id="IPR032623">
    <property type="entry name" value="FecR_N"/>
</dbReference>
<comment type="caution">
    <text evidence="3">The sequence shown here is derived from an EMBL/GenBank/DDBJ whole genome shotgun (WGS) entry which is preliminary data.</text>
</comment>
<feature type="domain" description="FecR N-terminal" evidence="2">
    <location>
        <begin position="13"/>
        <end position="50"/>
    </location>
</feature>
<evidence type="ECO:0000259" key="2">
    <source>
        <dbReference type="Pfam" id="PF16220"/>
    </source>
</evidence>
<dbReference type="GO" id="GO:0016989">
    <property type="term" value="F:sigma factor antagonist activity"/>
    <property type="evidence" value="ECO:0007669"/>
    <property type="project" value="TreeGrafter"/>
</dbReference>
<dbReference type="RefSeq" id="WP_131183468.1">
    <property type="nucleotide sequence ID" value="NZ_QJUO01000004.1"/>
</dbReference>
<gene>
    <name evidence="3" type="ORF">DNJ96_07945</name>
</gene>
<dbReference type="Pfam" id="PF04773">
    <property type="entry name" value="FecR"/>
    <property type="match status" value="1"/>
</dbReference>
<dbReference type="PANTHER" id="PTHR30273:SF2">
    <property type="entry name" value="PROTEIN FECR"/>
    <property type="match status" value="1"/>
</dbReference>
<proteinExistence type="predicted"/>
<feature type="domain" description="FecR protein" evidence="1">
    <location>
        <begin position="108"/>
        <end position="198"/>
    </location>
</feature>
<dbReference type="Pfam" id="PF16220">
    <property type="entry name" value="DUF4880"/>
    <property type="match status" value="1"/>
</dbReference>
<dbReference type="InterPro" id="IPR012373">
    <property type="entry name" value="Ferrdict_sens_TM"/>
</dbReference>
<dbReference type="PANTHER" id="PTHR30273">
    <property type="entry name" value="PERIPLASMIC SIGNAL SENSOR AND SIGMA FACTOR ACTIVATOR FECR-RELATED"/>
    <property type="match status" value="1"/>
</dbReference>
<evidence type="ECO:0000313" key="4">
    <source>
        <dbReference type="Proteomes" id="UP000292639"/>
    </source>
</evidence>
<dbReference type="Gene3D" id="3.55.50.30">
    <property type="match status" value="1"/>
</dbReference>
<dbReference type="Proteomes" id="UP000292639">
    <property type="component" value="Unassembled WGS sequence"/>
</dbReference>
<evidence type="ECO:0000259" key="1">
    <source>
        <dbReference type="Pfam" id="PF04773"/>
    </source>
</evidence>
<evidence type="ECO:0000313" key="3">
    <source>
        <dbReference type="EMBL" id="TBU97774.1"/>
    </source>
</evidence>
<dbReference type="OrthoDB" id="1099576at2"/>
<organism evidence="3 4">
    <name type="scientific">Stutzerimonas kirkiae</name>
    <dbReference type="NCBI Taxonomy" id="2211392"/>
    <lineage>
        <taxon>Bacteria</taxon>
        <taxon>Pseudomonadati</taxon>
        <taxon>Pseudomonadota</taxon>
        <taxon>Gammaproteobacteria</taxon>
        <taxon>Pseudomonadales</taxon>
        <taxon>Pseudomonadaceae</taxon>
        <taxon>Stutzerimonas</taxon>
    </lineage>
</organism>
<name>A0A4Q9RAL1_9GAMM</name>
<protein>
    <submittedName>
        <fullName evidence="3">Amino acid ABC transporter substrate-binding protein</fullName>
    </submittedName>
</protein>
<dbReference type="EMBL" id="QJUP01000008">
    <property type="protein sequence ID" value="TBU97774.1"/>
    <property type="molecule type" value="Genomic_DNA"/>
</dbReference>